<keyword evidence="2" id="KW-1185">Reference proteome</keyword>
<accession>A0ACA9RSS6</accession>
<dbReference type="EMBL" id="CAJVQC010067530">
    <property type="protein sequence ID" value="CAG8807310.1"/>
    <property type="molecule type" value="Genomic_DNA"/>
</dbReference>
<gene>
    <name evidence="1" type="ORF">RPERSI_LOCUS22363</name>
</gene>
<dbReference type="Proteomes" id="UP000789920">
    <property type="component" value="Unassembled WGS sequence"/>
</dbReference>
<reference evidence="1" key="1">
    <citation type="submission" date="2021-06" db="EMBL/GenBank/DDBJ databases">
        <authorList>
            <person name="Kallberg Y."/>
            <person name="Tangrot J."/>
            <person name="Rosling A."/>
        </authorList>
    </citation>
    <scope>NUCLEOTIDE SEQUENCE</scope>
    <source>
        <strain evidence="1">MA461A</strain>
    </source>
</reference>
<organism evidence="1 2">
    <name type="scientific">Racocetra persica</name>
    <dbReference type="NCBI Taxonomy" id="160502"/>
    <lineage>
        <taxon>Eukaryota</taxon>
        <taxon>Fungi</taxon>
        <taxon>Fungi incertae sedis</taxon>
        <taxon>Mucoromycota</taxon>
        <taxon>Glomeromycotina</taxon>
        <taxon>Glomeromycetes</taxon>
        <taxon>Diversisporales</taxon>
        <taxon>Gigasporaceae</taxon>
        <taxon>Racocetra</taxon>
    </lineage>
</organism>
<feature type="non-terminal residue" evidence="1">
    <location>
        <position position="62"/>
    </location>
</feature>
<name>A0ACA9RSS6_9GLOM</name>
<evidence type="ECO:0000313" key="2">
    <source>
        <dbReference type="Proteomes" id="UP000789920"/>
    </source>
</evidence>
<protein>
    <submittedName>
        <fullName evidence="1">3058_t:CDS:1</fullName>
    </submittedName>
</protein>
<comment type="caution">
    <text evidence="1">The sequence shown here is derived from an EMBL/GenBank/DDBJ whole genome shotgun (WGS) entry which is preliminary data.</text>
</comment>
<evidence type="ECO:0000313" key="1">
    <source>
        <dbReference type="EMBL" id="CAG8807310.1"/>
    </source>
</evidence>
<proteinExistence type="predicted"/>
<sequence length="62" mass="6610">MFANTGWLCFYLPAPGSLSQKFAASGRASLSPKSLGSSAALDKKELLKKEGVIFDPTGYLLE</sequence>